<dbReference type="AlphaFoldDB" id="A6G9E5"/>
<dbReference type="CDD" id="cd00657">
    <property type="entry name" value="Ferritin_like"/>
    <property type="match status" value="1"/>
</dbReference>
<keyword evidence="2" id="KW-1185">Reference proteome</keyword>
<dbReference type="STRING" id="391625.PPSIR1_24754"/>
<sequence length="457" mass="49218">MMARMNTETFERALAAAARLTCCAALLGAGGSCRGGHSDAPDDVSEHSVKPPPAVVVESSAADPNNAEQLAAYRTSRLDACAAMIDQEFAPSDMKRGENPELADCCALVGEAQQVYWEDRRKREEGIKGGLDEPVPGYAEGWMMRGYHCCQINAWDGPECTPWGPPTPPSLERGHEQRSPRASVLDLRVAASEQARLRFGPAGLRASPALARRARATWLGRMINEHGSAEVFEGLAAQFDALERSEGFRLDARARGRLQGFAAEERRHGALCGAVVEGLGGRARAPAKADESFPAHPDARTPIEAALRNVLSIACVAETVAVALIGAERLTMPEGPLRGLLTEIYADECGHANWGWRVLPDLLARGSAEDPQLRARLGVYLRRAFAELEHHELAHLPVRATSCAGVGEPSTGEAALGLCEGSEARRLFYATVERVILPALEHHGLPARAAWRERALA</sequence>
<dbReference type="PROSITE" id="PS51257">
    <property type="entry name" value="PROKAR_LIPOPROTEIN"/>
    <property type="match status" value="1"/>
</dbReference>
<evidence type="ECO:0000313" key="2">
    <source>
        <dbReference type="Proteomes" id="UP000005801"/>
    </source>
</evidence>
<gene>
    <name evidence="1" type="ORF">PPSIR1_24754</name>
</gene>
<dbReference type="EMBL" id="ABCS01000045">
    <property type="protein sequence ID" value="EDM77453.1"/>
    <property type="molecule type" value="Genomic_DNA"/>
</dbReference>
<dbReference type="eggNOG" id="COG1633">
    <property type="taxonomic scope" value="Bacteria"/>
</dbReference>
<protein>
    <recommendedName>
        <fullName evidence="3">Lipoprotein</fullName>
    </recommendedName>
</protein>
<dbReference type="SUPFAM" id="SSF47240">
    <property type="entry name" value="Ferritin-like"/>
    <property type="match status" value="1"/>
</dbReference>
<accession>A6G9E5</accession>
<name>A6G9E5_9BACT</name>
<dbReference type="Proteomes" id="UP000005801">
    <property type="component" value="Unassembled WGS sequence"/>
</dbReference>
<dbReference type="InterPro" id="IPR009078">
    <property type="entry name" value="Ferritin-like_SF"/>
</dbReference>
<evidence type="ECO:0008006" key="3">
    <source>
        <dbReference type="Google" id="ProtNLM"/>
    </source>
</evidence>
<comment type="caution">
    <text evidence="1">The sequence shown here is derived from an EMBL/GenBank/DDBJ whole genome shotgun (WGS) entry which is preliminary data.</text>
</comment>
<organism evidence="1 2">
    <name type="scientific">Plesiocystis pacifica SIR-1</name>
    <dbReference type="NCBI Taxonomy" id="391625"/>
    <lineage>
        <taxon>Bacteria</taxon>
        <taxon>Pseudomonadati</taxon>
        <taxon>Myxococcota</taxon>
        <taxon>Polyangia</taxon>
        <taxon>Nannocystales</taxon>
        <taxon>Nannocystaceae</taxon>
        <taxon>Plesiocystis</taxon>
    </lineage>
</organism>
<reference evidence="1 2" key="1">
    <citation type="submission" date="2007-06" db="EMBL/GenBank/DDBJ databases">
        <authorList>
            <person name="Shimkets L."/>
            <person name="Ferriera S."/>
            <person name="Johnson J."/>
            <person name="Kravitz S."/>
            <person name="Beeson K."/>
            <person name="Sutton G."/>
            <person name="Rogers Y.-H."/>
            <person name="Friedman R."/>
            <person name="Frazier M."/>
            <person name="Venter J.C."/>
        </authorList>
    </citation>
    <scope>NUCLEOTIDE SEQUENCE [LARGE SCALE GENOMIC DNA]</scope>
    <source>
        <strain evidence="1 2">SIR-1</strain>
    </source>
</reference>
<proteinExistence type="predicted"/>
<evidence type="ECO:0000313" key="1">
    <source>
        <dbReference type="EMBL" id="EDM77453.1"/>
    </source>
</evidence>